<dbReference type="InterPro" id="IPR036291">
    <property type="entry name" value="NAD(P)-bd_dom_sf"/>
</dbReference>
<gene>
    <name evidence="4" type="primary">ccrA</name>
    <name evidence="4" type="ORF">ACIBG2_36520</name>
</gene>
<dbReference type="PANTHER" id="PTHR44154">
    <property type="entry name" value="QUINONE OXIDOREDUCTASE"/>
    <property type="match status" value="1"/>
</dbReference>
<comment type="caution">
    <text evidence="4">The sequence shown here is derived from an EMBL/GenBank/DDBJ whole genome shotgun (WGS) entry which is preliminary data.</text>
</comment>
<accession>A0ABW7Z419</accession>
<organism evidence="4 5">
    <name type="scientific">Nonomuraea typhae</name>
    <dbReference type="NCBI Taxonomy" id="2603600"/>
    <lineage>
        <taxon>Bacteria</taxon>
        <taxon>Bacillati</taxon>
        <taxon>Actinomycetota</taxon>
        <taxon>Actinomycetes</taxon>
        <taxon>Streptosporangiales</taxon>
        <taxon>Streptosporangiaceae</taxon>
        <taxon>Nonomuraea</taxon>
    </lineage>
</organism>
<dbReference type="Pfam" id="PF00107">
    <property type="entry name" value="ADH_zinc_N"/>
    <property type="match status" value="1"/>
</dbReference>
<dbReference type="InterPro" id="IPR010085">
    <property type="entry name" value="Crot_CoA_red"/>
</dbReference>
<sequence length="477" mass="52239">MPTEEIANIRAAILAGEFSDIGKLPLPAYYRGITVHADEADMFTGLPSRDKDPRKSLHLDEVALPAPAHGEALVAVMASAVNYNTVWSALFEPVPTFAFLSRYGRRSALAARHDQPFHVIGSDLAGVVLRTGPGVTLWRPGDRVVAHCLSVELESPEGHGDTLLDPDQRIWGYETNFGGLAHIALVKANQLMPKPRHLTWEEAAAPGLVNSTAYRQLVSRNGAGMKLGDTVLIWGAAGGLGSCATQLALAAGATPVCVVSSAAKAELCRAMGATAVIDRSAESYTFWRDEHTHDEREWRRFGSRIRELADGDVDIVFEHPGRDTFGASLYVARKGGTIVTCASTTGFVHQYDNRHLWMKVKRIVGSHFATYREAWEANRLVAKGRVHPTLSRTYHLEDVACAVYDVHQNLHHGKVGVLCLAPREGLGVEDQESRGRWLPEINRFRSRPASAPGAGRRLDKRESSPDNPFLLRENIAD</sequence>
<reference evidence="4 5" key="1">
    <citation type="submission" date="2024-10" db="EMBL/GenBank/DDBJ databases">
        <title>The Natural Products Discovery Center: Release of the First 8490 Sequenced Strains for Exploring Actinobacteria Biosynthetic Diversity.</title>
        <authorList>
            <person name="Kalkreuter E."/>
            <person name="Kautsar S.A."/>
            <person name="Yang D."/>
            <person name="Bader C.D."/>
            <person name="Teijaro C.N."/>
            <person name="Fluegel L."/>
            <person name="Davis C.M."/>
            <person name="Simpson J.R."/>
            <person name="Lauterbach L."/>
            <person name="Steele A.D."/>
            <person name="Gui C."/>
            <person name="Meng S."/>
            <person name="Li G."/>
            <person name="Viehrig K."/>
            <person name="Ye F."/>
            <person name="Su P."/>
            <person name="Kiefer A.F."/>
            <person name="Nichols A."/>
            <person name="Cepeda A.J."/>
            <person name="Yan W."/>
            <person name="Fan B."/>
            <person name="Jiang Y."/>
            <person name="Adhikari A."/>
            <person name="Zheng C.-J."/>
            <person name="Schuster L."/>
            <person name="Cowan T.M."/>
            <person name="Smanski M.J."/>
            <person name="Chevrette M.G."/>
            <person name="De Carvalho L.P.S."/>
            <person name="Shen B."/>
        </authorList>
    </citation>
    <scope>NUCLEOTIDE SEQUENCE [LARGE SCALE GENOMIC DNA]</scope>
    <source>
        <strain evidence="4 5">NPDC050545</strain>
    </source>
</reference>
<feature type="region of interest" description="Disordered" evidence="2">
    <location>
        <begin position="445"/>
        <end position="477"/>
    </location>
</feature>
<dbReference type="InterPro" id="IPR051603">
    <property type="entry name" value="Zinc-ADH_QOR/CCCR"/>
</dbReference>
<dbReference type="Pfam" id="PF08240">
    <property type="entry name" value="ADH_N"/>
    <property type="match status" value="1"/>
</dbReference>
<keyword evidence="4" id="KW-0560">Oxidoreductase</keyword>
<keyword evidence="5" id="KW-1185">Reference proteome</keyword>
<dbReference type="NCBIfam" id="TIGR01751">
    <property type="entry name" value="crot-CoA-red"/>
    <property type="match status" value="1"/>
</dbReference>
<dbReference type="InterPro" id="IPR013154">
    <property type="entry name" value="ADH-like_N"/>
</dbReference>
<dbReference type="GO" id="GO:0016491">
    <property type="term" value="F:oxidoreductase activity"/>
    <property type="evidence" value="ECO:0007669"/>
    <property type="project" value="UniProtKB-KW"/>
</dbReference>
<dbReference type="SUPFAM" id="SSF50129">
    <property type="entry name" value="GroES-like"/>
    <property type="match status" value="1"/>
</dbReference>
<dbReference type="SUPFAM" id="SSF51735">
    <property type="entry name" value="NAD(P)-binding Rossmann-fold domains"/>
    <property type="match status" value="1"/>
</dbReference>
<name>A0ABW7Z419_9ACTN</name>
<dbReference type="Proteomes" id="UP001612741">
    <property type="component" value="Unassembled WGS sequence"/>
</dbReference>
<dbReference type="SMART" id="SM00829">
    <property type="entry name" value="PKS_ER"/>
    <property type="match status" value="1"/>
</dbReference>
<dbReference type="Gene3D" id="3.90.180.10">
    <property type="entry name" value="Medium-chain alcohol dehydrogenases, catalytic domain"/>
    <property type="match status" value="2"/>
</dbReference>
<keyword evidence="1" id="KW-0521">NADP</keyword>
<dbReference type="RefSeq" id="WP_397088591.1">
    <property type="nucleotide sequence ID" value="NZ_JBITGY010000011.1"/>
</dbReference>
<feature type="domain" description="Enoyl reductase (ER)" evidence="3">
    <location>
        <begin position="52"/>
        <end position="417"/>
    </location>
</feature>
<evidence type="ECO:0000259" key="3">
    <source>
        <dbReference type="SMART" id="SM00829"/>
    </source>
</evidence>
<dbReference type="PANTHER" id="PTHR44154:SF1">
    <property type="entry name" value="QUINONE OXIDOREDUCTASE"/>
    <property type="match status" value="1"/>
</dbReference>
<evidence type="ECO:0000313" key="5">
    <source>
        <dbReference type="Proteomes" id="UP001612741"/>
    </source>
</evidence>
<evidence type="ECO:0000313" key="4">
    <source>
        <dbReference type="EMBL" id="MFI6502932.1"/>
    </source>
</evidence>
<dbReference type="EC" id="1.3.1.85" evidence="4"/>
<proteinExistence type="predicted"/>
<dbReference type="InterPro" id="IPR013149">
    <property type="entry name" value="ADH-like_C"/>
</dbReference>
<dbReference type="EMBL" id="JBITGY010000011">
    <property type="protein sequence ID" value="MFI6502932.1"/>
    <property type="molecule type" value="Genomic_DNA"/>
</dbReference>
<dbReference type="InterPro" id="IPR011032">
    <property type="entry name" value="GroES-like_sf"/>
</dbReference>
<dbReference type="InterPro" id="IPR020843">
    <property type="entry name" value="ER"/>
</dbReference>
<evidence type="ECO:0000256" key="1">
    <source>
        <dbReference type="ARBA" id="ARBA00022857"/>
    </source>
</evidence>
<evidence type="ECO:0000256" key="2">
    <source>
        <dbReference type="SAM" id="MobiDB-lite"/>
    </source>
</evidence>
<protein>
    <submittedName>
        <fullName evidence="4">Crotonyl-CoA carboxylase/reductase</fullName>
        <ecNumber evidence="4">1.3.1.85</ecNumber>
    </submittedName>
</protein>